<feature type="non-terminal residue" evidence="2">
    <location>
        <position position="1"/>
    </location>
</feature>
<evidence type="ECO:0008006" key="4">
    <source>
        <dbReference type="Google" id="ProtNLM"/>
    </source>
</evidence>
<keyword evidence="1" id="KW-1133">Transmembrane helix</keyword>
<dbReference type="Proteomes" id="UP001202887">
    <property type="component" value="Unassembled WGS sequence"/>
</dbReference>
<reference evidence="2" key="2">
    <citation type="submission" date="2022-03" db="EMBL/GenBank/DDBJ databases">
        <authorList>
            <person name="Ryngajllo M."/>
            <person name="Jacek P."/>
            <person name="Kubiak K."/>
        </authorList>
    </citation>
    <scope>NUCLEOTIDE SEQUENCE</scope>
    <source>
        <strain evidence="2">SI1</strain>
    </source>
</reference>
<evidence type="ECO:0000313" key="3">
    <source>
        <dbReference type="Proteomes" id="UP001202887"/>
    </source>
</evidence>
<sequence length="142" mass="15782">GSVLAACWAYHGKDFEEFDLHMVSLLRRGIQTHIIREVFCSTEGLKIVVTLLTTFVVSMVTRLAGLALWILRAVISLPTANLEAALYATARQVPVWASLTTAFERALRRQLFGDATVDQVKRRGLTVIINACDLKTGTAFRF</sequence>
<name>A0AAW5EVQ7_NOVHA</name>
<keyword evidence="1" id="KW-0812">Transmembrane</keyword>
<accession>A0AAW5EVQ7</accession>
<keyword evidence="1" id="KW-0472">Membrane</keyword>
<evidence type="ECO:0000313" key="2">
    <source>
        <dbReference type="EMBL" id="MCJ8355679.1"/>
    </source>
</evidence>
<reference evidence="2" key="1">
    <citation type="journal article" date="2021" name="Polymers (Basel)">
        <title>Highly Stretchable Bacterial Cellulose Produced by Komagataeibacter hansenii SI1.</title>
        <authorList>
            <person name="Cielecka I."/>
            <person name="Ryngajllo M."/>
            <person name="Maniukiewicz W."/>
            <person name="Bielecki S."/>
        </authorList>
    </citation>
    <scope>NUCLEOTIDE SEQUENCE</scope>
    <source>
        <strain evidence="2">SI1</strain>
    </source>
</reference>
<dbReference type="AlphaFoldDB" id="A0AAW5EVQ7"/>
<evidence type="ECO:0000256" key="1">
    <source>
        <dbReference type="SAM" id="Phobius"/>
    </source>
</evidence>
<dbReference type="RefSeq" id="WP_247068181.1">
    <property type="nucleotide sequence ID" value="NZ_JAIBCX010000324.1"/>
</dbReference>
<protein>
    <recommendedName>
        <fullName evidence="4">Transposase</fullName>
    </recommendedName>
</protein>
<comment type="caution">
    <text evidence="2">The sequence shown here is derived from an EMBL/GenBank/DDBJ whole genome shotgun (WGS) entry which is preliminary data.</text>
</comment>
<organism evidence="2 3">
    <name type="scientific">Novacetimonas hansenii</name>
    <name type="common">Komagataeibacter hansenii</name>
    <dbReference type="NCBI Taxonomy" id="436"/>
    <lineage>
        <taxon>Bacteria</taxon>
        <taxon>Pseudomonadati</taxon>
        <taxon>Pseudomonadota</taxon>
        <taxon>Alphaproteobacteria</taxon>
        <taxon>Acetobacterales</taxon>
        <taxon>Acetobacteraceae</taxon>
        <taxon>Novacetimonas</taxon>
    </lineage>
</organism>
<gene>
    <name evidence="2" type="ORF">K1W68_17100</name>
</gene>
<feature type="non-terminal residue" evidence="2">
    <location>
        <position position="142"/>
    </location>
</feature>
<proteinExistence type="predicted"/>
<feature type="transmembrane region" description="Helical" evidence="1">
    <location>
        <begin position="47"/>
        <end position="71"/>
    </location>
</feature>
<dbReference type="EMBL" id="JAIBCX010000324">
    <property type="protein sequence ID" value="MCJ8355679.1"/>
    <property type="molecule type" value="Genomic_DNA"/>
</dbReference>